<reference evidence="1 2" key="1">
    <citation type="submission" date="2021-06" db="EMBL/GenBank/DDBJ databases">
        <title>50 bacteria genomes isolated from Dapeng, Shenzhen, China.</title>
        <authorList>
            <person name="Zheng W."/>
            <person name="Yu S."/>
            <person name="Huang Y."/>
        </authorList>
    </citation>
    <scope>NUCLEOTIDE SEQUENCE [LARGE SCALE GENOMIC DNA]</scope>
    <source>
        <strain evidence="1 2">DP1N14-2</strain>
    </source>
</reference>
<protein>
    <submittedName>
        <fullName evidence="1">DUF1493 family protein</fullName>
    </submittedName>
</protein>
<keyword evidence="2" id="KW-1185">Reference proteome</keyword>
<accession>A0ABS7NF62</accession>
<dbReference type="InterPro" id="IPR010862">
    <property type="entry name" value="DUF1493"/>
</dbReference>
<name>A0ABS7NF62_9RHOB</name>
<dbReference type="Pfam" id="PF07377">
    <property type="entry name" value="DUF1493"/>
    <property type="match status" value="1"/>
</dbReference>
<organism evidence="1 2">
    <name type="scientific">Leisingera daeponensis</name>
    <dbReference type="NCBI Taxonomy" id="405746"/>
    <lineage>
        <taxon>Bacteria</taxon>
        <taxon>Pseudomonadati</taxon>
        <taxon>Pseudomonadota</taxon>
        <taxon>Alphaproteobacteria</taxon>
        <taxon>Rhodobacterales</taxon>
        <taxon>Roseobacteraceae</taxon>
        <taxon>Leisingera</taxon>
    </lineage>
</organism>
<gene>
    <name evidence="1" type="ORF">KUV26_10395</name>
</gene>
<dbReference type="Proteomes" id="UP000766629">
    <property type="component" value="Unassembled WGS sequence"/>
</dbReference>
<sequence length="142" mass="16111">MGTALQEEILDFAVQYCRGKPNRTWQKDLPGAFGLDGADVTDFLEAFAGHYDVDLSGCLWEFHYNADEPPGRRRVLPLDAFGEVIPYQPITLELLEKAVLAGKWDYDYPEHTIKDLGFAAHLPDWRHLAAVGMLGMIWAVFW</sequence>
<dbReference type="RefSeq" id="WP_222508281.1">
    <property type="nucleotide sequence ID" value="NZ_JAHVJA010000003.1"/>
</dbReference>
<evidence type="ECO:0000313" key="2">
    <source>
        <dbReference type="Proteomes" id="UP000766629"/>
    </source>
</evidence>
<dbReference type="EMBL" id="JAHVJA010000003">
    <property type="protein sequence ID" value="MBY6139844.1"/>
    <property type="molecule type" value="Genomic_DNA"/>
</dbReference>
<proteinExistence type="predicted"/>
<comment type="caution">
    <text evidence="1">The sequence shown here is derived from an EMBL/GenBank/DDBJ whole genome shotgun (WGS) entry which is preliminary data.</text>
</comment>
<evidence type="ECO:0000313" key="1">
    <source>
        <dbReference type="EMBL" id="MBY6139844.1"/>
    </source>
</evidence>